<dbReference type="InterPro" id="IPR054194">
    <property type="entry name" value="DUF6899"/>
</dbReference>
<proteinExistence type="predicted"/>
<comment type="caution">
    <text evidence="1">The sequence shown here is derived from an EMBL/GenBank/DDBJ whole genome shotgun (WGS) entry which is preliminary data.</text>
</comment>
<protein>
    <submittedName>
        <fullName evidence="1">Uncharacterized protein</fullName>
    </submittedName>
</protein>
<evidence type="ECO:0000313" key="1">
    <source>
        <dbReference type="EMBL" id="KKM91711.1"/>
    </source>
</evidence>
<dbReference type="Pfam" id="PF21840">
    <property type="entry name" value="DUF6899"/>
    <property type="match status" value="1"/>
</dbReference>
<accession>A0A0F9LX50</accession>
<reference evidence="1" key="1">
    <citation type="journal article" date="2015" name="Nature">
        <title>Complex archaea that bridge the gap between prokaryotes and eukaryotes.</title>
        <authorList>
            <person name="Spang A."/>
            <person name="Saw J.H."/>
            <person name="Jorgensen S.L."/>
            <person name="Zaremba-Niedzwiedzka K."/>
            <person name="Martijn J."/>
            <person name="Lind A.E."/>
            <person name="van Eijk R."/>
            <person name="Schleper C."/>
            <person name="Guy L."/>
            <person name="Ettema T.J."/>
        </authorList>
    </citation>
    <scope>NUCLEOTIDE SEQUENCE</scope>
</reference>
<gene>
    <name evidence="1" type="ORF">LCGC14_1225840</name>
</gene>
<name>A0A0F9LX50_9ZZZZ</name>
<dbReference type="AlphaFoldDB" id="A0A0F9LX50"/>
<sequence length="71" mass="8034">MGEANYVITKLIHLSLEGMHMDYSTVNAFIGVLECAKLELYRMVAAPYENKKRMENGPISDLDAKSLEDVR</sequence>
<dbReference type="EMBL" id="LAZR01006496">
    <property type="protein sequence ID" value="KKM91711.1"/>
    <property type="molecule type" value="Genomic_DNA"/>
</dbReference>
<organism evidence="1">
    <name type="scientific">marine sediment metagenome</name>
    <dbReference type="NCBI Taxonomy" id="412755"/>
    <lineage>
        <taxon>unclassified sequences</taxon>
        <taxon>metagenomes</taxon>
        <taxon>ecological metagenomes</taxon>
    </lineage>
</organism>